<dbReference type="AlphaFoldDB" id="A0A8S9XKA4"/>
<accession>A0A8S9XKA4</accession>
<comment type="caution">
    <text evidence="2">The sequence shown here is derived from an EMBL/GenBank/DDBJ whole genome shotgun (WGS) entry which is preliminary data.</text>
</comment>
<keyword evidence="3" id="KW-1185">Reference proteome</keyword>
<evidence type="ECO:0000259" key="1">
    <source>
        <dbReference type="PROSITE" id="PS50240"/>
    </source>
</evidence>
<organism evidence="2 3">
    <name type="scientific">Apolygus lucorum</name>
    <name type="common">Small green plant bug</name>
    <name type="synonym">Lygocoris lucorum</name>
    <dbReference type="NCBI Taxonomy" id="248454"/>
    <lineage>
        <taxon>Eukaryota</taxon>
        <taxon>Metazoa</taxon>
        <taxon>Ecdysozoa</taxon>
        <taxon>Arthropoda</taxon>
        <taxon>Hexapoda</taxon>
        <taxon>Insecta</taxon>
        <taxon>Pterygota</taxon>
        <taxon>Neoptera</taxon>
        <taxon>Paraneoptera</taxon>
        <taxon>Hemiptera</taxon>
        <taxon>Heteroptera</taxon>
        <taxon>Panheteroptera</taxon>
        <taxon>Cimicomorpha</taxon>
        <taxon>Miridae</taxon>
        <taxon>Mirini</taxon>
        <taxon>Apolygus</taxon>
    </lineage>
</organism>
<feature type="domain" description="Peptidase S1" evidence="1">
    <location>
        <begin position="9"/>
        <end position="338"/>
    </location>
</feature>
<dbReference type="InterPro" id="IPR009003">
    <property type="entry name" value="Peptidase_S1_PA"/>
</dbReference>
<dbReference type="GO" id="GO:0004252">
    <property type="term" value="F:serine-type endopeptidase activity"/>
    <property type="evidence" value="ECO:0007669"/>
    <property type="project" value="InterPro"/>
</dbReference>
<dbReference type="GO" id="GO:0006508">
    <property type="term" value="P:proteolysis"/>
    <property type="evidence" value="ECO:0007669"/>
    <property type="project" value="InterPro"/>
</dbReference>
<dbReference type="InterPro" id="IPR001254">
    <property type="entry name" value="Trypsin_dom"/>
</dbReference>
<reference evidence="2" key="1">
    <citation type="journal article" date="2021" name="Mol. Ecol. Resour.">
        <title>Apolygus lucorum genome provides insights into omnivorousness and mesophyll feeding.</title>
        <authorList>
            <person name="Liu Y."/>
            <person name="Liu H."/>
            <person name="Wang H."/>
            <person name="Huang T."/>
            <person name="Liu B."/>
            <person name="Yang B."/>
            <person name="Yin L."/>
            <person name="Li B."/>
            <person name="Zhang Y."/>
            <person name="Zhang S."/>
            <person name="Jiang F."/>
            <person name="Zhang X."/>
            <person name="Ren Y."/>
            <person name="Wang B."/>
            <person name="Wang S."/>
            <person name="Lu Y."/>
            <person name="Wu K."/>
            <person name="Fan W."/>
            <person name="Wang G."/>
        </authorList>
    </citation>
    <scope>NUCLEOTIDE SEQUENCE</scope>
    <source>
        <strain evidence="2">12Hb</strain>
    </source>
</reference>
<sequence length="389" mass="44742">MSGIRRKRIIYGHIGERLHRDYYQSFRYYIFLAKGSELDHVANDRFLAYAMGLTFPNPSNLVCGGVLLTPSIVQTACHCLSTFHTKPGDDHAHAFPKNVWEDRIYSYFGANLATEMWDQLRPKLYITYSKCKQFVRFEKLDIDDPLNLFDFGIIISSDTIVDKNPDAKISYAPIYKAADMLDFYYKAIEKEFTCLLIGHGYYSAEFDEHHRIHGNTECSNEIRWGWRSVMSYLECLSVTYTVQVRRETEDYFDYPRYADWVCAQSKNPIKWPEEHVSAPGDSGGPMSCNGVYFSIFSMASYVEADTVVSYSGPIVHTLYENSVEHRDAFIQYANDFIEDKNPVIHPPDNRFTPTPPIDFRGNLPVSSGFRKSEHLISPLLTLCISIIFG</sequence>
<name>A0A8S9XKA4_APOLU</name>
<dbReference type="SUPFAM" id="SSF50494">
    <property type="entry name" value="Trypsin-like serine proteases"/>
    <property type="match status" value="1"/>
</dbReference>
<gene>
    <name evidence="2" type="ORF">GE061_016943</name>
</gene>
<dbReference type="Gene3D" id="2.40.10.10">
    <property type="entry name" value="Trypsin-like serine proteases"/>
    <property type="match status" value="1"/>
</dbReference>
<protein>
    <recommendedName>
        <fullName evidence="1">Peptidase S1 domain-containing protein</fullName>
    </recommendedName>
</protein>
<proteinExistence type="predicted"/>
<dbReference type="InterPro" id="IPR043504">
    <property type="entry name" value="Peptidase_S1_PA_chymotrypsin"/>
</dbReference>
<dbReference type="EMBL" id="WIXP02000007">
    <property type="protein sequence ID" value="KAF6208486.1"/>
    <property type="molecule type" value="Genomic_DNA"/>
</dbReference>
<dbReference type="Proteomes" id="UP000466442">
    <property type="component" value="Unassembled WGS sequence"/>
</dbReference>
<evidence type="ECO:0000313" key="3">
    <source>
        <dbReference type="Proteomes" id="UP000466442"/>
    </source>
</evidence>
<dbReference type="PROSITE" id="PS50240">
    <property type="entry name" value="TRYPSIN_DOM"/>
    <property type="match status" value="1"/>
</dbReference>
<evidence type="ECO:0000313" key="2">
    <source>
        <dbReference type="EMBL" id="KAF6208486.1"/>
    </source>
</evidence>